<evidence type="ECO:0000256" key="8">
    <source>
        <dbReference type="ARBA" id="ARBA00023098"/>
    </source>
</evidence>
<dbReference type="OrthoDB" id="538336at2759"/>
<dbReference type="SUPFAM" id="SSF56645">
    <property type="entry name" value="Acyl-CoA dehydrogenase NM domain-like"/>
    <property type="match status" value="1"/>
</dbReference>
<keyword evidence="7" id="KW-0560">Oxidoreductase</keyword>
<keyword evidence="9" id="KW-0576">Peroxisome</keyword>
<dbReference type="GO" id="GO:0005777">
    <property type="term" value="C:peroxisome"/>
    <property type="evidence" value="ECO:0007669"/>
    <property type="project" value="UniProtKB-SubCell"/>
</dbReference>
<evidence type="ECO:0000256" key="9">
    <source>
        <dbReference type="ARBA" id="ARBA00023140"/>
    </source>
</evidence>
<dbReference type="Pfam" id="PF02770">
    <property type="entry name" value="Acyl-CoA_dh_M"/>
    <property type="match status" value="1"/>
</dbReference>
<sequence>MVYRNHSERYEFGLKKAFHYVELLQNGDYTDKEQAILLDALGEQVPFDLHRNMFIPTIETQGTDEQRAKWLPLAKKYRVIGAYAQTELGHGSNVQGIETVATYDKATQEFIINSPTLTSRKWWPGGLGKTATHAIVIARLLLDGKDEGVQSFIVQIRSLEDHQPMPGIEVRDIGPKIGFNAVDNGDCSFHSVHIPRENMLMSRWDFCQAKK</sequence>
<dbReference type="InterPro" id="IPR012258">
    <property type="entry name" value="Acyl-CoA_oxidase"/>
</dbReference>
<dbReference type="Gene3D" id="2.40.110.10">
    <property type="entry name" value="Butyryl-CoA Dehydrogenase, subunit A, domain 2"/>
    <property type="match status" value="1"/>
</dbReference>
<keyword evidence="4" id="KW-0285">Flavoprotein</keyword>
<dbReference type="PANTHER" id="PTHR10909:SF250">
    <property type="entry name" value="PEROXISOMAL ACYL-COENZYME A OXIDASE 1"/>
    <property type="match status" value="1"/>
</dbReference>
<dbReference type="GO" id="GO:0005504">
    <property type="term" value="F:fatty acid binding"/>
    <property type="evidence" value="ECO:0007669"/>
    <property type="project" value="TreeGrafter"/>
</dbReference>
<dbReference type="GO" id="GO:0071949">
    <property type="term" value="F:FAD binding"/>
    <property type="evidence" value="ECO:0007669"/>
    <property type="project" value="InterPro"/>
</dbReference>
<comment type="caution">
    <text evidence="12">The sequence shown here is derived from an EMBL/GenBank/DDBJ whole genome shotgun (WGS) entry which is preliminary data.</text>
</comment>
<evidence type="ECO:0000313" key="13">
    <source>
        <dbReference type="Proteomes" id="UP000198211"/>
    </source>
</evidence>
<dbReference type="Gene3D" id="1.10.540.10">
    <property type="entry name" value="Acyl-CoA dehydrogenase/oxidase, N-terminal domain"/>
    <property type="match status" value="1"/>
</dbReference>
<dbReference type="AlphaFoldDB" id="A0A225UMF2"/>
<evidence type="ECO:0000256" key="7">
    <source>
        <dbReference type="ARBA" id="ARBA00023002"/>
    </source>
</evidence>
<protein>
    <submittedName>
        <fullName evidence="12">Peroxisomal acyl-coenzyme A oxidase</fullName>
    </submittedName>
</protein>
<comment type="subcellular location">
    <subcellularLocation>
        <location evidence="2">Peroxisome</location>
    </subcellularLocation>
</comment>
<dbReference type="EMBL" id="NBNE01015581">
    <property type="protein sequence ID" value="OWY93716.1"/>
    <property type="molecule type" value="Genomic_DNA"/>
</dbReference>
<evidence type="ECO:0000256" key="5">
    <source>
        <dbReference type="ARBA" id="ARBA00022827"/>
    </source>
</evidence>
<keyword evidence="8" id="KW-0443">Lipid metabolism</keyword>
<dbReference type="GO" id="GO:0055088">
    <property type="term" value="P:lipid homeostasis"/>
    <property type="evidence" value="ECO:0007669"/>
    <property type="project" value="TreeGrafter"/>
</dbReference>
<dbReference type="InterPro" id="IPR046373">
    <property type="entry name" value="Acyl-CoA_Oxase/DH_mid-dom_sf"/>
</dbReference>
<dbReference type="GO" id="GO:0003997">
    <property type="term" value="F:acyl-CoA oxidase activity"/>
    <property type="evidence" value="ECO:0007669"/>
    <property type="project" value="InterPro"/>
</dbReference>
<evidence type="ECO:0000259" key="10">
    <source>
        <dbReference type="Pfam" id="PF02770"/>
    </source>
</evidence>
<organism evidence="12 13">
    <name type="scientific">Phytophthora megakarya</name>
    <dbReference type="NCBI Taxonomy" id="4795"/>
    <lineage>
        <taxon>Eukaryota</taxon>
        <taxon>Sar</taxon>
        <taxon>Stramenopiles</taxon>
        <taxon>Oomycota</taxon>
        <taxon>Peronosporomycetes</taxon>
        <taxon>Peronosporales</taxon>
        <taxon>Peronosporaceae</taxon>
        <taxon>Phytophthora</taxon>
    </lineage>
</organism>
<keyword evidence="6" id="KW-0276">Fatty acid metabolism</keyword>
<comment type="cofactor">
    <cofactor evidence="1">
        <name>FAD</name>
        <dbReference type="ChEBI" id="CHEBI:57692"/>
    </cofactor>
</comment>
<dbReference type="InterPro" id="IPR009100">
    <property type="entry name" value="AcylCoA_DH/oxidase_NM_dom_sf"/>
</dbReference>
<comment type="similarity">
    <text evidence="3">Belongs to the acyl-CoA oxidase family.</text>
</comment>
<dbReference type="InterPro" id="IPR037069">
    <property type="entry name" value="AcylCoA_DH/ox_N_sf"/>
</dbReference>
<keyword evidence="13" id="KW-1185">Reference proteome</keyword>
<evidence type="ECO:0000256" key="1">
    <source>
        <dbReference type="ARBA" id="ARBA00001974"/>
    </source>
</evidence>
<proteinExistence type="inferred from homology"/>
<evidence type="ECO:0000256" key="3">
    <source>
        <dbReference type="ARBA" id="ARBA00006288"/>
    </source>
</evidence>
<dbReference type="Proteomes" id="UP000198211">
    <property type="component" value="Unassembled WGS sequence"/>
</dbReference>
<accession>A0A225UMF2</accession>
<evidence type="ECO:0000259" key="11">
    <source>
        <dbReference type="Pfam" id="PF14749"/>
    </source>
</evidence>
<dbReference type="STRING" id="4795.A0A225UMF2"/>
<reference evidence="13" key="1">
    <citation type="submission" date="2017-03" db="EMBL/GenBank/DDBJ databases">
        <title>Phytopthora megakarya and P. palmivora, two closely related causual agents of cacao black pod achieved similar genome size and gene model numbers by different mechanisms.</title>
        <authorList>
            <person name="Ali S."/>
            <person name="Shao J."/>
            <person name="Larry D.J."/>
            <person name="Kronmiller B."/>
            <person name="Shen D."/>
            <person name="Strem M.D."/>
            <person name="Melnick R.L."/>
            <person name="Guiltinan M.J."/>
            <person name="Tyler B.M."/>
            <person name="Meinhardt L.W."/>
            <person name="Bailey B.A."/>
        </authorList>
    </citation>
    <scope>NUCLEOTIDE SEQUENCE [LARGE SCALE GENOMIC DNA]</scope>
    <source>
        <strain evidence="13">zdho120</strain>
    </source>
</reference>
<dbReference type="InterPro" id="IPR006091">
    <property type="entry name" value="Acyl-CoA_Oxase/DH_mid-dom"/>
</dbReference>
<gene>
    <name evidence="12" type="ORF">PHMEG_00036788</name>
</gene>
<feature type="domain" description="Acyl-CoA oxidase/dehydrogenase middle" evidence="10">
    <location>
        <begin position="82"/>
        <end position="192"/>
    </location>
</feature>
<dbReference type="InterPro" id="IPR029320">
    <property type="entry name" value="Acyl-CoA_ox_N"/>
</dbReference>
<name>A0A225UMF2_9STRA</name>
<evidence type="ECO:0000256" key="6">
    <source>
        <dbReference type="ARBA" id="ARBA00022832"/>
    </source>
</evidence>
<dbReference type="Pfam" id="PF14749">
    <property type="entry name" value="Acyl-CoA_ox_N"/>
    <property type="match status" value="1"/>
</dbReference>
<evidence type="ECO:0000313" key="12">
    <source>
        <dbReference type="EMBL" id="OWY93716.1"/>
    </source>
</evidence>
<keyword evidence="5" id="KW-0274">FAD</keyword>
<evidence type="ECO:0000256" key="2">
    <source>
        <dbReference type="ARBA" id="ARBA00004275"/>
    </source>
</evidence>
<dbReference type="GO" id="GO:0033540">
    <property type="term" value="P:fatty acid beta-oxidation using acyl-CoA oxidase"/>
    <property type="evidence" value="ECO:0007669"/>
    <property type="project" value="TreeGrafter"/>
</dbReference>
<dbReference type="PANTHER" id="PTHR10909">
    <property type="entry name" value="ELECTRON TRANSPORT OXIDOREDUCTASE"/>
    <property type="match status" value="1"/>
</dbReference>
<feature type="domain" description="Acyl-coenzyme A oxidase N-terminal" evidence="11">
    <location>
        <begin position="3"/>
        <end position="80"/>
    </location>
</feature>
<evidence type="ECO:0000256" key="4">
    <source>
        <dbReference type="ARBA" id="ARBA00022630"/>
    </source>
</evidence>
<dbReference type="FunFam" id="2.40.110.10:FF:000003">
    <property type="entry name" value="Acyl-coenzyme A oxidase"/>
    <property type="match status" value="1"/>
</dbReference>